<name>A0A834X0Z5_9FABA</name>
<feature type="compositionally biased region" description="Polar residues" evidence="9">
    <location>
        <begin position="1"/>
        <end position="10"/>
    </location>
</feature>
<evidence type="ECO:0000256" key="9">
    <source>
        <dbReference type="SAM" id="MobiDB-lite"/>
    </source>
</evidence>
<comment type="caution">
    <text evidence="10">The sequence shown here is derived from an EMBL/GenBank/DDBJ whole genome shotgun (WGS) entry which is preliminary data.</text>
</comment>
<evidence type="ECO:0000256" key="5">
    <source>
        <dbReference type="ARBA" id="ARBA00022679"/>
    </source>
</evidence>
<dbReference type="EMBL" id="JAAIUW010000004">
    <property type="protein sequence ID" value="KAF7836166.1"/>
    <property type="molecule type" value="Genomic_DNA"/>
</dbReference>
<keyword evidence="4 10" id="KW-0489">Methyltransferase</keyword>
<dbReference type="PANTHER" id="PTHR12636:SF5">
    <property type="entry name" value="RIBOSOMAL RNA SMALL SUBUNIT METHYLTRANSFERASE NEP1"/>
    <property type="match status" value="1"/>
</dbReference>
<dbReference type="AlphaFoldDB" id="A0A834X0Z5"/>
<dbReference type="Pfam" id="PF03587">
    <property type="entry name" value="EMG1"/>
    <property type="match status" value="1"/>
</dbReference>
<dbReference type="InterPro" id="IPR029028">
    <property type="entry name" value="Alpha/beta_knot_MTases"/>
</dbReference>
<evidence type="ECO:0000256" key="3">
    <source>
        <dbReference type="ARBA" id="ARBA00022552"/>
    </source>
</evidence>
<dbReference type="GO" id="GO:0070037">
    <property type="term" value="F:rRNA (pseudouridine) methyltransferase activity"/>
    <property type="evidence" value="ECO:0007669"/>
    <property type="project" value="InterPro"/>
</dbReference>
<reference evidence="10" key="1">
    <citation type="submission" date="2020-09" db="EMBL/GenBank/DDBJ databases">
        <title>Genome-Enabled Discovery of Anthraquinone Biosynthesis in Senna tora.</title>
        <authorList>
            <person name="Kang S.-H."/>
            <person name="Pandey R.P."/>
            <person name="Lee C.-M."/>
            <person name="Sim J.-S."/>
            <person name="Jeong J.-T."/>
            <person name="Choi B.-S."/>
            <person name="Jung M."/>
            <person name="Ginzburg D."/>
            <person name="Zhao K."/>
            <person name="Won S.Y."/>
            <person name="Oh T.-J."/>
            <person name="Yu Y."/>
            <person name="Kim N.-H."/>
            <person name="Lee O.R."/>
            <person name="Lee T.-H."/>
            <person name="Bashyal P."/>
            <person name="Kim T.-S."/>
            <person name="Lee W.-H."/>
            <person name="Kawkins C."/>
            <person name="Kim C.-K."/>
            <person name="Kim J.S."/>
            <person name="Ahn B.O."/>
            <person name="Rhee S.Y."/>
            <person name="Sohng J.K."/>
        </authorList>
    </citation>
    <scope>NUCLEOTIDE SEQUENCE</scope>
    <source>
        <tissue evidence="10">Leaf</tissue>
    </source>
</reference>
<accession>A0A834X0Z5</accession>
<evidence type="ECO:0000256" key="6">
    <source>
        <dbReference type="ARBA" id="ARBA00022691"/>
    </source>
</evidence>
<protein>
    <submittedName>
        <fullName evidence="10">Ribosomal RNA small subunit methyltransferase nep-1</fullName>
    </submittedName>
</protein>
<dbReference type="InterPro" id="IPR005304">
    <property type="entry name" value="Rbsml_bgen_MeTrfase_EMG1/NEP1"/>
</dbReference>
<evidence type="ECO:0000313" key="11">
    <source>
        <dbReference type="Proteomes" id="UP000634136"/>
    </source>
</evidence>
<keyword evidence="3" id="KW-0698">rRNA processing</keyword>
<keyword evidence="5 10" id="KW-0808">Transferase</keyword>
<keyword evidence="7" id="KW-0699">rRNA-binding</keyword>
<dbReference type="Proteomes" id="UP000634136">
    <property type="component" value="Unassembled WGS sequence"/>
</dbReference>
<evidence type="ECO:0000313" key="10">
    <source>
        <dbReference type="EMBL" id="KAF7836166.1"/>
    </source>
</evidence>
<evidence type="ECO:0000256" key="8">
    <source>
        <dbReference type="ARBA" id="ARBA00022884"/>
    </source>
</evidence>
<dbReference type="SUPFAM" id="SSF75217">
    <property type="entry name" value="alpha/beta knot"/>
    <property type="match status" value="1"/>
</dbReference>
<keyword evidence="2" id="KW-0690">Ribosome biogenesis</keyword>
<dbReference type="GO" id="GO:0070475">
    <property type="term" value="P:rRNA base methylation"/>
    <property type="evidence" value="ECO:0007669"/>
    <property type="project" value="InterPro"/>
</dbReference>
<evidence type="ECO:0000256" key="1">
    <source>
        <dbReference type="ARBA" id="ARBA00008115"/>
    </source>
</evidence>
<dbReference type="PANTHER" id="PTHR12636">
    <property type="entry name" value="NEP1/MRA1"/>
    <property type="match status" value="1"/>
</dbReference>
<feature type="region of interest" description="Disordered" evidence="9">
    <location>
        <begin position="1"/>
        <end position="22"/>
    </location>
</feature>
<keyword evidence="8" id="KW-0694">RNA-binding</keyword>
<keyword evidence="6" id="KW-0949">S-adenosyl-L-methionine</keyword>
<dbReference type="GO" id="GO:0032040">
    <property type="term" value="C:small-subunit processome"/>
    <property type="evidence" value="ECO:0007669"/>
    <property type="project" value="TreeGrafter"/>
</dbReference>
<evidence type="ECO:0000256" key="2">
    <source>
        <dbReference type="ARBA" id="ARBA00022517"/>
    </source>
</evidence>
<comment type="similarity">
    <text evidence="1">Belongs to the class IV-like SAM-binding methyltransferase superfamily. RNA methyltransferase NEP1 family.</text>
</comment>
<evidence type="ECO:0000256" key="4">
    <source>
        <dbReference type="ARBA" id="ARBA00022603"/>
    </source>
</evidence>
<dbReference type="GO" id="GO:0019843">
    <property type="term" value="F:rRNA binding"/>
    <property type="evidence" value="ECO:0007669"/>
    <property type="project" value="UniProtKB-KW"/>
</dbReference>
<dbReference type="OrthoDB" id="269804at2759"/>
<gene>
    <name evidence="10" type="ORF">G2W53_011025</name>
</gene>
<dbReference type="InterPro" id="IPR029026">
    <property type="entry name" value="tRNA_m1G_MTases_N"/>
</dbReference>
<dbReference type="CDD" id="cd18088">
    <property type="entry name" value="Nep1-like"/>
    <property type="match status" value="1"/>
</dbReference>
<sequence>MQNQEMQRVSGQKRKRADARDHGIPLPAEESKIIFILERASLEVGKYVKTDQLLSWELHSDLLRKTNRSPQDCRPDLLHKALLMILDSPLNQVGRVEAIFIRTQQNILIRVAANIVLPRTFVDFSHLMLKLFKNHQVRQSGQIVLEEIRNPLADHLPLDSYKIGLAEVGRSMKVVKMNEYTAAMPRNKNLVFVVDALGEGKIEADYVYTNDIISVSGCHLDAAFCLGKICTALLKMKI</sequence>
<dbReference type="Gene3D" id="3.40.1280.10">
    <property type="match status" value="1"/>
</dbReference>
<proteinExistence type="inferred from homology"/>
<organism evidence="10 11">
    <name type="scientific">Senna tora</name>
    <dbReference type="NCBI Taxonomy" id="362788"/>
    <lineage>
        <taxon>Eukaryota</taxon>
        <taxon>Viridiplantae</taxon>
        <taxon>Streptophyta</taxon>
        <taxon>Embryophyta</taxon>
        <taxon>Tracheophyta</taxon>
        <taxon>Spermatophyta</taxon>
        <taxon>Magnoliopsida</taxon>
        <taxon>eudicotyledons</taxon>
        <taxon>Gunneridae</taxon>
        <taxon>Pentapetalae</taxon>
        <taxon>rosids</taxon>
        <taxon>fabids</taxon>
        <taxon>Fabales</taxon>
        <taxon>Fabaceae</taxon>
        <taxon>Caesalpinioideae</taxon>
        <taxon>Cassia clade</taxon>
        <taxon>Senna</taxon>
    </lineage>
</organism>
<keyword evidence="11" id="KW-1185">Reference proteome</keyword>
<evidence type="ECO:0000256" key="7">
    <source>
        <dbReference type="ARBA" id="ARBA00022730"/>
    </source>
</evidence>